<dbReference type="RefSeq" id="WP_207850590.1">
    <property type="nucleotide sequence ID" value="NZ_CP071732.1"/>
</dbReference>
<keyword evidence="3" id="KW-1185">Reference proteome</keyword>
<evidence type="ECO:0000313" key="2">
    <source>
        <dbReference type="EMBL" id="QTB90889.1"/>
    </source>
</evidence>
<evidence type="ECO:0000256" key="1">
    <source>
        <dbReference type="SAM" id="MobiDB-lite"/>
    </source>
</evidence>
<organism evidence="2 3">
    <name type="scientific">Bifidobacterium saguini</name>
    <dbReference type="NCBI Taxonomy" id="762210"/>
    <lineage>
        <taxon>Bacteria</taxon>
        <taxon>Bacillati</taxon>
        <taxon>Actinomycetota</taxon>
        <taxon>Actinomycetes</taxon>
        <taxon>Bifidobacteriales</taxon>
        <taxon>Bifidobacteriaceae</taxon>
        <taxon>Bifidobacterium</taxon>
    </lineage>
</organism>
<reference evidence="2 3" key="1">
    <citation type="submission" date="2021-03" db="EMBL/GenBank/DDBJ databases">
        <title>Genome sequencing of Bifidobacterium saguini DSMZ 23967.</title>
        <authorList>
            <person name="Kim J."/>
        </authorList>
    </citation>
    <scope>NUCLEOTIDE SEQUENCE [LARGE SCALE GENOMIC DNA]</scope>
    <source>
        <strain evidence="2 3">DSMZ 23967</strain>
    </source>
</reference>
<evidence type="ECO:0000313" key="3">
    <source>
        <dbReference type="Proteomes" id="UP000663729"/>
    </source>
</evidence>
<feature type="region of interest" description="Disordered" evidence="1">
    <location>
        <begin position="78"/>
        <end position="100"/>
    </location>
</feature>
<accession>A0ABX7SC22</accession>
<feature type="compositionally biased region" description="Basic residues" evidence="1">
    <location>
        <begin position="87"/>
        <end position="100"/>
    </location>
</feature>
<sequence length="100" mass="11945">MKPKANISLGKAWRLTREILKDHRSHSYAALAGWSYIPPMARSRSGTGMELEGRLKRRGWRPWADRHNDPFAPVHVETRETRERRLERRSRLKQRYHITD</sequence>
<proteinExistence type="predicted"/>
<dbReference type="Proteomes" id="UP000663729">
    <property type="component" value="Chromosome"/>
</dbReference>
<protein>
    <submittedName>
        <fullName evidence="2">Uncharacterized protein</fullName>
    </submittedName>
</protein>
<gene>
    <name evidence="2" type="ORF">BSD967_00025</name>
</gene>
<dbReference type="EMBL" id="CP071732">
    <property type="protein sequence ID" value="QTB90889.1"/>
    <property type="molecule type" value="Genomic_DNA"/>
</dbReference>
<name>A0ABX7SC22_9BIFI</name>